<evidence type="ECO:0000256" key="1">
    <source>
        <dbReference type="SAM" id="MobiDB-lite"/>
    </source>
</evidence>
<organism evidence="2 3">
    <name type="scientific">Brevibacillus fulvus</name>
    <dbReference type="NCBI Taxonomy" id="1125967"/>
    <lineage>
        <taxon>Bacteria</taxon>
        <taxon>Bacillati</taxon>
        <taxon>Bacillota</taxon>
        <taxon>Bacilli</taxon>
        <taxon>Bacillales</taxon>
        <taxon>Paenibacillaceae</taxon>
        <taxon>Brevibacillus</taxon>
    </lineage>
</organism>
<dbReference type="RefSeq" id="WP_204517234.1">
    <property type="nucleotide sequence ID" value="NZ_BAABIN010000015.1"/>
</dbReference>
<feature type="region of interest" description="Disordered" evidence="1">
    <location>
        <begin position="1"/>
        <end position="26"/>
    </location>
</feature>
<sequence>MEEKIASEQGAQSAKTNGEKWDEQAIYEQHQFQMFPTPDEKKASKVIKRLED</sequence>
<comment type="caution">
    <text evidence="2">The sequence shown here is derived from an EMBL/GenBank/DDBJ whole genome shotgun (WGS) entry which is preliminary data.</text>
</comment>
<reference evidence="2" key="1">
    <citation type="submission" date="2021-01" db="EMBL/GenBank/DDBJ databases">
        <title>Genomic Encyclopedia of Type Strains, Phase IV (KMG-IV): sequencing the most valuable type-strain genomes for metagenomic binning, comparative biology and taxonomic classification.</title>
        <authorList>
            <person name="Goeker M."/>
        </authorList>
    </citation>
    <scope>NUCLEOTIDE SEQUENCE</scope>
    <source>
        <strain evidence="2">DSM 25523</strain>
    </source>
</reference>
<gene>
    <name evidence="2" type="ORF">JOD01_000725</name>
</gene>
<evidence type="ECO:0000313" key="2">
    <source>
        <dbReference type="EMBL" id="MBM7589127.1"/>
    </source>
</evidence>
<evidence type="ECO:0000313" key="3">
    <source>
        <dbReference type="Proteomes" id="UP000717624"/>
    </source>
</evidence>
<protein>
    <submittedName>
        <fullName evidence="2">Uncharacterized protein</fullName>
    </submittedName>
</protein>
<dbReference type="EMBL" id="JAFBEB010000002">
    <property type="protein sequence ID" value="MBM7589127.1"/>
    <property type="molecule type" value="Genomic_DNA"/>
</dbReference>
<proteinExistence type="predicted"/>
<keyword evidence="3" id="KW-1185">Reference proteome</keyword>
<name>A0A939BR23_9BACL</name>
<dbReference type="AlphaFoldDB" id="A0A939BR23"/>
<dbReference type="Proteomes" id="UP000717624">
    <property type="component" value="Unassembled WGS sequence"/>
</dbReference>
<accession>A0A939BR23</accession>